<dbReference type="InterPro" id="IPR045884">
    <property type="entry name" value="At5g59350-like"/>
</dbReference>
<dbReference type="PANTHER" id="PTHR34054:SF2">
    <property type="entry name" value="EXPRESSED PROTEIN"/>
    <property type="match status" value="1"/>
</dbReference>
<keyword evidence="2" id="KW-0472">Membrane</keyword>
<evidence type="ECO:0000256" key="1">
    <source>
        <dbReference type="SAM" id="MobiDB-lite"/>
    </source>
</evidence>
<feature type="transmembrane region" description="Helical" evidence="2">
    <location>
        <begin position="7"/>
        <end position="32"/>
    </location>
</feature>
<organism evidence="3 4">
    <name type="scientific">Olea europaea subsp. europaea</name>
    <dbReference type="NCBI Taxonomy" id="158383"/>
    <lineage>
        <taxon>Eukaryota</taxon>
        <taxon>Viridiplantae</taxon>
        <taxon>Streptophyta</taxon>
        <taxon>Embryophyta</taxon>
        <taxon>Tracheophyta</taxon>
        <taxon>Spermatophyta</taxon>
        <taxon>Magnoliopsida</taxon>
        <taxon>eudicotyledons</taxon>
        <taxon>Gunneridae</taxon>
        <taxon>Pentapetalae</taxon>
        <taxon>asterids</taxon>
        <taxon>lamiids</taxon>
        <taxon>Lamiales</taxon>
        <taxon>Oleaceae</taxon>
        <taxon>Oleeae</taxon>
        <taxon>Olea</taxon>
    </lineage>
</organism>
<feature type="region of interest" description="Disordered" evidence="1">
    <location>
        <begin position="263"/>
        <end position="303"/>
    </location>
</feature>
<dbReference type="Proteomes" id="UP000594638">
    <property type="component" value="Unassembled WGS sequence"/>
</dbReference>
<comment type="caution">
    <text evidence="3">The sequence shown here is derived from an EMBL/GenBank/DDBJ whole genome shotgun (WGS) entry which is preliminary data.</text>
</comment>
<sequence>MKSLSRVGLGLSVVFGCLLLALIAELYYLLWWKKKITESGNDEEDSCHSGTGRELLCCKKASSSSNAQQLCTSNTLVHEPQPHHHLHVYSNLKPFGEDLSGVEAEIRMLQQNFSGPPRFLFTITEETREEMESEDDRKSAKKSRSRSLSDLVEIVETPFLTPSAHSPPYFTPPLTPTHNLKQGFNPFCELASDAAFNSGLRSSSSPPPKFQFLKNAEYKLQRKQLNTKDESVQLEVPSTSMFIKDEENGSFITLIVAQNKQEEETKGVNNSSTSSQVFSLPSSSLNFKIPSDKRPMHQKLDRN</sequence>
<keyword evidence="2" id="KW-0812">Transmembrane</keyword>
<dbReference type="PROSITE" id="PS51257">
    <property type="entry name" value="PROKAR_LIPOPROTEIN"/>
    <property type="match status" value="1"/>
</dbReference>
<feature type="region of interest" description="Disordered" evidence="1">
    <location>
        <begin position="127"/>
        <end position="147"/>
    </location>
</feature>
<dbReference type="OrthoDB" id="1707227at2759"/>
<dbReference type="PANTHER" id="PTHR34054">
    <property type="entry name" value="EXPRESSED PROTEIN"/>
    <property type="match status" value="1"/>
</dbReference>
<proteinExistence type="predicted"/>
<evidence type="ECO:0000313" key="3">
    <source>
        <dbReference type="EMBL" id="CAA2955171.1"/>
    </source>
</evidence>
<accession>A0A8S0PSA1</accession>
<keyword evidence="4" id="KW-1185">Reference proteome</keyword>
<protein>
    <submittedName>
        <fullName evidence="3">Uncharacterized protein</fullName>
    </submittedName>
</protein>
<feature type="compositionally biased region" description="Basic and acidic residues" evidence="1">
    <location>
        <begin position="290"/>
        <end position="303"/>
    </location>
</feature>
<keyword evidence="2" id="KW-1133">Transmembrane helix</keyword>
<dbReference type="EMBL" id="CACTIH010000141">
    <property type="protein sequence ID" value="CAA2955171.1"/>
    <property type="molecule type" value="Genomic_DNA"/>
</dbReference>
<reference evidence="3 4" key="1">
    <citation type="submission" date="2019-12" db="EMBL/GenBank/DDBJ databases">
        <authorList>
            <person name="Alioto T."/>
            <person name="Alioto T."/>
            <person name="Gomez Garrido J."/>
        </authorList>
    </citation>
    <scope>NUCLEOTIDE SEQUENCE [LARGE SCALE GENOMIC DNA]</scope>
</reference>
<evidence type="ECO:0000313" key="4">
    <source>
        <dbReference type="Proteomes" id="UP000594638"/>
    </source>
</evidence>
<name>A0A8S0PSA1_OLEEU</name>
<dbReference type="Gramene" id="OE9A055710T1">
    <property type="protein sequence ID" value="OE9A055710C1"/>
    <property type="gene ID" value="OE9A055710"/>
</dbReference>
<dbReference type="AlphaFoldDB" id="A0A8S0PSA1"/>
<feature type="compositionally biased region" description="Low complexity" evidence="1">
    <location>
        <begin position="271"/>
        <end position="284"/>
    </location>
</feature>
<evidence type="ECO:0000256" key="2">
    <source>
        <dbReference type="SAM" id="Phobius"/>
    </source>
</evidence>
<gene>
    <name evidence="3" type="ORF">OLEA9_A055710</name>
</gene>